<dbReference type="SMART" id="SM00382">
    <property type="entry name" value="AAA"/>
    <property type="match status" value="1"/>
</dbReference>
<dbReference type="OrthoDB" id="9802264at2"/>
<name>A0A269TJQ1_9BACT</name>
<dbReference type="InterPro" id="IPR003593">
    <property type="entry name" value="AAA+_ATPase"/>
</dbReference>
<dbReference type="Pfam" id="PF00005">
    <property type="entry name" value="ABC_tran"/>
    <property type="match status" value="1"/>
</dbReference>
<dbReference type="FunFam" id="3.40.50.300:FF:000042">
    <property type="entry name" value="Maltose/maltodextrin ABC transporter, ATP-binding protein"/>
    <property type="match status" value="1"/>
</dbReference>
<dbReference type="InterPro" id="IPR017871">
    <property type="entry name" value="ABC_transporter-like_CS"/>
</dbReference>
<dbReference type="GO" id="GO:0008643">
    <property type="term" value="P:carbohydrate transport"/>
    <property type="evidence" value="ECO:0007669"/>
    <property type="project" value="InterPro"/>
</dbReference>
<keyword evidence="1" id="KW-0813">Transport</keyword>
<accession>A0A269TJQ1</accession>
<evidence type="ECO:0000313" key="5">
    <source>
        <dbReference type="EMBL" id="PAK21256.1"/>
    </source>
</evidence>
<keyword evidence="3 5" id="KW-0067">ATP-binding</keyword>
<dbReference type="PROSITE" id="PS00211">
    <property type="entry name" value="ABC_TRANSPORTER_1"/>
    <property type="match status" value="1"/>
</dbReference>
<sequence>MKIEFRNVAKKYAGRENYTLQDINFVINDKEFIALLGPSGSGKSTLLRMLAGLNSITKGDLLFDNVRVNGLSSKDRDIAMVFQSYALYPHMNVYNNIAYGLKVRNEPRDLINRRVNDVASILKIDQYLSNKPSDISGGQRQRVALGRAIARKPSLFLMDEPLSNLDAKLRENMRSEIVKIHKLLETTTVYVTHDQLEAMTMSDRIVLMDNSIIQQIGKPRELYDNPSNLFVAKFIGNPTMNVVKVNYTDGYISKDNWLKMKVSDTDKVKLKPYEGQEVYFGIRSENISVYKKDENAAHVKCELILYEILGKEEQGQFAASSETFFIVTMPPGQNLELNKKYLLSFNKEKAYFFDTKTEKRIN</sequence>
<dbReference type="CDD" id="cd03301">
    <property type="entry name" value="ABC_MalK_N"/>
    <property type="match status" value="1"/>
</dbReference>
<dbReference type="GO" id="GO:0005524">
    <property type="term" value="F:ATP binding"/>
    <property type="evidence" value="ECO:0007669"/>
    <property type="project" value="UniProtKB-KW"/>
</dbReference>
<organism evidence="5 6">
    <name type="scientific">Mycoplasmopsis agassizii</name>
    <dbReference type="NCBI Taxonomy" id="33922"/>
    <lineage>
        <taxon>Bacteria</taxon>
        <taxon>Bacillati</taxon>
        <taxon>Mycoplasmatota</taxon>
        <taxon>Mycoplasmoidales</taxon>
        <taxon>Metamycoplasmataceae</taxon>
        <taxon>Mycoplasmopsis</taxon>
    </lineage>
</organism>
<evidence type="ECO:0000256" key="1">
    <source>
        <dbReference type="ARBA" id="ARBA00022448"/>
    </source>
</evidence>
<dbReference type="Gene3D" id="2.40.50.100">
    <property type="match status" value="1"/>
</dbReference>
<dbReference type="AlphaFoldDB" id="A0A269TJQ1"/>
<reference evidence="6" key="1">
    <citation type="submission" date="2017-08" db="EMBL/GenBank/DDBJ databases">
        <authorList>
            <person name="Alvarez-Ponce D."/>
            <person name="Weitzman C.L."/>
            <person name="Tillett R.L."/>
            <person name="Sandmeier F.C."/>
            <person name="Tracy C.R."/>
        </authorList>
    </citation>
    <scope>NUCLEOTIDE SEQUENCE [LARGE SCALE GENOMIC DNA]</scope>
    <source>
        <strain evidence="6">723</strain>
    </source>
</reference>
<dbReference type="Gene3D" id="3.40.50.300">
    <property type="entry name" value="P-loop containing nucleotide triphosphate hydrolases"/>
    <property type="match status" value="1"/>
</dbReference>
<dbReference type="Gene3D" id="2.40.50.140">
    <property type="entry name" value="Nucleic acid-binding proteins"/>
    <property type="match status" value="1"/>
</dbReference>
<dbReference type="Pfam" id="PF17912">
    <property type="entry name" value="OB_MalK"/>
    <property type="match status" value="1"/>
</dbReference>
<dbReference type="InterPro" id="IPR008995">
    <property type="entry name" value="Mo/tungstate-bd_C_term_dom"/>
</dbReference>
<dbReference type="GO" id="GO:0140359">
    <property type="term" value="F:ABC-type transporter activity"/>
    <property type="evidence" value="ECO:0007669"/>
    <property type="project" value="InterPro"/>
</dbReference>
<proteinExistence type="predicted"/>
<protein>
    <submittedName>
        <fullName evidence="5">ABC transporter ATP-binding protein</fullName>
    </submittedName>
</protein>
<gene>
    <name evidence="5" type="ORF">CJJ23_02820</name>
</gene>
<dbReference type="InterPro" id="IPR003439">
    <property type="entry name" value="ABC_transporter-like_ATP-bd"/>
</dbReference>
<evidence type="ECO:0000313" key="6">
    <source>
        <dbReference type="Proteomes" id="UP000216943"/>
    </source>
</evidence>
<evidence type="ECO:0000256" key="3">
    <source>
        <dbReference type="ARBA" id="ARBA00022840"/>
    </source>
</evidence>
<dbReference type="PROSITE" id="PS50893">
    <property type="entry name" value="ABC_TRANSPORTER_2"/>
    <property type="match status" value="1"/>
</dbReference>
<dbReference type="RefSeq" id="WP_095334850.1">
    <property type="nucleotide sequence ID" value="NZ_NQNY01000008.1"/>
</dbReference>
<dbReference type="InterPro" id="IPR040582">
    <property type="entry name" value="OB_MalK-like"/>
</dbReference>
<dbReference type="InterPro" id="IPR047641">
    <property type="entry name" value="ABC_transpr_MalK/UgpC-like"/>
</dbReference>
<dbReference type="InterPro" id="IPR027417">
    <property type="entry name" value="P-loop_NTPase"/>
</dbReference>
<keyword evidence="2" id="KW-0547">Nucleotide-binding</keyword>
<dbReference type="InterPro" id="IPR012340">
    <property type="entry name" value="NA-bd_OB-fold"/>
</dbReference>
<feature type="domain" description="ABC transporter" evidence="4">
    <location>
        <begin position="3"/>
        <end position="235"/>
    </location>
</feature>
<dbReference type="EMBL" id="NQNY01000008">
    <property type="protein sequence ID" value="PAK21256.1"/>
    <property type="molecule type" value="Genomic_DNA"/>
</dbReference>
<dbReference type="PANTHER" id="PTHR43875:SF1">
    <property type="entry name" value="OSMOPROTECTIVE COMPOUNDS UPTAKE ATP-BINDING PROTEIN GGTA"/>
    <property type="match status" value="1"/>
</dbReference>
<dbReference type="SUPFAM" id="SSF52540">
    <property type="entry name" value="P-loop containing nucleoside triphosphate hydrolases"/>
    <property type="match status" value="1"/>
</dbReference>
<dbReference type="GO" id="GO:0055052">
    <property type="term" value="C:ATP-binding cassette (ABC) transporter complex, substrate-binding subunit-containing"/>
    <property type="evidence" value="ECO:0007669"/>
    <property type="project" value="TreeGrafter"/>
</dbReference>
<evidence type="ECO:0000256" key="2">
    <source>
        <dbReference type="ARBA" id="ARBA00022741"/>
    </source>
</evidence>
<dbReference type="GO" id="GO:0016887">
    <property type="term" value="F:ATP hydrolysis activity"/>
    <property type="evidence" value="ECO:0007669"/>
    <property type="project" value="InterPro"/>
</dbReference>
<evidence type="ECO:0000259" key="4">
    <source>
        <dbReference type="PROSITE" id="PS50893"/>
    </source>
</evidence>
<dbReference type="PANTHER" id="PTHR43875">
    <property type="entry name" value="MALTODEXTRIN IMPORT ATP-BINDING PROTEIN MSMX"/>
    <property type="match status" value="1"/>
</dbReference>
<dbReference type="InterPro" id="IPR015855">
    <property type="entry name" value="ABC_transpr_MalK-like"/>
</dbReference>
<comment type="caution">
    <text evidence="5">The sequence shown here is derived from an EMBL/GenBank/DDBJ whole genome shotgun (WGS) entry which is preliminary data.</text>
</comment>
<dbReference type="Proteomes" id="UP000216943">
    <property type="component" value="Unassembled WGS sequence"/>
</dbReference>
<dbReference type="SUPFAM" id="SSF50331">
    <property type="entry name" value="MOP-like"/>
    <property type="match status" value="1"/>
</dbReference>